<evidence type="ECO:0008006" key="5">
    <source>
        <dbReference type="Google" id="ProtNLM"/>
    </source>
</evidence>
<dbReference type="PANTHER" id="PTHR31762:SF10">
    <property type="entry name" value="FAS-BINDING FACTOR-LIKE PROTEIN"/>
    <property type="match status" value="1"/>
</dbReference>
<feature type="region of interest" description="Disordered" evidence="2">
    <location>
        <begin position="199"/>
        <end position="256"/>
    </location>
</feature>
<feature type="compositionally biased region" description="Low complexity" evidence="2">
    <location>
        <begin position="114"/>
        <end position="127"/>
    </location>
</feature>
<accession>A0AAQ3MPR6</accession>
<evidence type="ECO:0000313" key="3">
    <source>
        <dbReference type="EMBL" id="WVY95364.1"/>
    </source>
</evidence>
<feature type="compositionally biased region" description="Gly residues" evidence="2">
    <location>
        <begin position="87"/>
        <end position="97"/>
    </location>
</feature>
<proteinExistence type="predicted"/>
<dbReference type="EMBL" id="CP144691">
    <property type="protein sequence ID" value="WVY95364.1"/>
    <property type="molecule type" value="Genomic_DNA"/>
</dbReference>
<dbReference type="AlphaFoldDB" id="A0AAQ3MPR6"/>
<feature type="compositionally biased region" description="Acidic residues" evidence="2">
    <location>
        <begin position="70"/>
        <end position="79"/>
    </location>
</feature>
<protein>
    <recommendedName>
        <fullName evidence="5">Coiled-coil domain-containing protein SCD2</fullName>
    </recommendedName>
</protein>
<feature type="compositionally biased region" description="Polar residues" evidence="2">
    <location>
        <begin position="199"/>
        <end position="243"/>
    </location>
</feature>
<dbReference type="PANTHER" id="PTHR31762">
    <property type="entry name" value="FAS-BINDING FACTOR-LIKE PROTEIN"/>
    <property type="match status" value="1"/>
</dbReference>
<organism evidence="3 4">
    <name type="scientific">Vigna mungo</name>
    <name type="common">Black gram</name>
    <name type="synonym">Phaseolus mungo</name>
    <dbReference type="NCBI Taxonomy" id="3915"/>
    <lineage>
        <taxon>Eukaryota</taxon>
        <taxon>Viridiplantae</taxon>
        <taxon>Streptophyta</taxon>
        <taxon>Embryophyta</taxon>
        <taxon>Tracheophyta</taxon>
        <taxon>Spermatophyta</taxon>
        <taxon>Magnoliopsida</taxon>
        <taxon>eudicotyledons</taxon>
        <taxon>Gunneridae</taxon>
        <taxon>Pentapetalae</taxon>
        <taxon>rosids</taxon>
        <taxon>fabids</taxon>
        <taxon>Fabales</taxon>
        <taxon>Fabaceae</taxon>
        <taxon>Papilionoideae</taxon>
        <taxon>50 kb inversion clade</taxon>
        <taxon>NPAAA clade</taxon>
        <taxon>indigoferoid/millettioid clade</taxon>
        <taxon>Phaseoleae</taxon>
        <taxon>Vigna</taxon>
    </lineage>
</organism>
<reference evidence="3 4" key="1">
    <citation type="journal article" date="2023" name="Life. Sci Alliance">
        <title>Evolutionary insights into 3D genome organization and epigenetic landscape of Vigna mungo.</title>
        <authorList>
            <person name="Junaid A."/>
            <person name="Singh B."/>
            <person name="Bhatia S."/>
        </authorList>
    </citation>
    <scope>NUCLEOTIDE SEQUENCE [LARGE SCALE GENOMIC DNA]</scope>
    <source>
        <strain evidence="3">Urdbean</strain>
    </source>
</reference>
<feature type="compositionally biased region" description="Polar residues" evidence="2">
    <location>
        <begin position="166"/>
        <end position="178"/>
    </location>
</feature>
<name>A0AAQ3MPR6_VIGMU</name>
<keyword evidence="4" id="KW-1185">Reference proteome</keyword>
<feature type="compositionally biased region" description="Low complexity" evidence="2">
    <location>
        <begin position="152"/>
        <end position="164"/>
    </location>
</feature>
<dbReference type="InterPro" id="IPR040321">
    <property type="entry name" value="SCD2-like"/>
</dbReference>
<dbReference type="Proteomes" id="UP001374535">
    <property type="component" value="Chromosome 10"/>
</dbReference>
<evidence type="ECO:0000256" key="1">
    <source>
        <dbReference type="SAM" id="Coils"/>
    </source>
</evidence>
<feature type="region of interest" description="Disordered" evidence="2">
    <location>
        <begin position="1"/>
        <end position="178"/>
    </location>
</feature>
<gene>
    <name evidence="3" type="ORF">V8G54_034452</name>
</gene>
<evidence type="ECO:0000256" key="2">
    <source>
        <dbReference type="SAM" id="MobiDB-lite"/>
    </source>
</evidence>
<dbReference type="GO" id="GO:0000911">
    <property type="term" value="P:cytokinesis by cell plate formation"/>
    <property type="evidence" value="ECO:0007669"/>
    <property type="project" value="InterPro"/>
</dbReference>
<evidence type="ECO:0000313" key="4">
    <source>
        <dbReference type="Proteomes" id="UP001374535"/>
    </source>
</evidence>
<sequence>MDRRRVYERQNSSSGTPTTPSSPGSTITPVNRHARTGSTGSAMAGIRRAQNNATKAAAQRLAQVMSQTDDNGEDDDDVPLDYSSITGAGGIGLGGGRPMPSRSPMAVRSVQDPAASARSRSPMSVRSLQDKNPSARSRSPASVRPTQDPTLSARSRSPASVRAVQEQPQSLRATSNVRSSPVLNALPAEQTPIVLNNAEQPPSARSASGNRSLDFSPSSRTMISTRSTQPSSASIDQPPSARSTAGRPSGLSKVVPMVPPSVPITLRPASSAGVPPSEPLTDVRKDRRLSLDLGSMKVRESANQQQRPTNELEDELDMLQEENDNLVEKVRLAEEKFEESESRVRQLEQQVANLGEGVTMEARLLARKEAALQQREAALKNASKNLEGFQASDAEDEATVALEKLRLMTQRMILNAEEMEEVALKRCWLARYWGLCVQHGIHADIAEAKYKYWSMFAPNPVEVVLAAGEKAKAEADLDVEDTENQRDIKELSGEGNIENMLFVEQGLRQLASLKVEEALAFVLAQHRRPNVLRFGFSDDLKLPVEGQCDAFDLSKEEAEDVSFKQFWINHNSKIPNSQDAVDVERGLAEIRRLDIETQLWDESRRELEQDADNSNVPGRSDF</sequence>
<feature type="coiled-coil region" evidence="1">
    <location>
        <begin position="302"/>
        <end position="392"/>
    </location>
</feature>
<feature type="region of interest" description="Disordered" evidence="2">
    <location>
        <begin position="266"/>
        <end position="285"/>
    </location>
</feature>
<keyword evidence="1" id="KW-0175">Coiled coil</keyword>
<feature type="compositionally biased region" description="Low complexity" evidence="2">
    <location>
        <begin position="12"/>
        <end position="29"/>
    </location>
</feature>